<keyword evidence="1" id="KW-0732">Signal</keyword>
<feature type="chain" id="PRO_5034384628" evidence="1">
    <location>
        <begin position="29"/>
        <end position="56"/>
    </location>
</feature>
<organism evidence="2 3">
    <name type="scientific">Lacticaseibacillus paracasei subsp. paracasei Lpp71</name>
    <dbReference type="NCBI Taxonomy" id="1256207"/>
    <lineage>
        <taxon>Bacteria</taxon>
        <taxon>Bacillati</taxon>
        <taxon>Bacillota</taxon>
        <taxon>Bacilli</taxon>
        <taxon>Lactobacillales</taxon>
        <taxon>Lactobacillaceae</taxon>
        <taxon>Lacticaseibacillus</taxon>
    </lineage>
</organism>
<sequence length="56" mass="5902">MKIVTNFAIAFVTLMLAGFVGPHQSVMAADDLGPKKSSAQLTVDAGNIMIQQVPDL</sequence>
<proteinExistence type="predicted"/>
<comment type="caution">
    <text evidence="2">The sequence shown here is derived from an EMBL/GenBank/DDBJ whole genome shotgun (WGS) entry which is preliminary data.</text>
</comment>
<evidence type="ECO:0000313" key="2">
    <source>
        <dbReference type="EMBL" id="EPC77436.1"/>
    </source>
</evidence>
<feature type="signal peptide" evidence="1">
    <location>
        <begin position="1"/>
        <end position="28"/>
    </location>
</feature>
<name>A0A8E0ITS2_LACPA</name>
<reference evidence="2 3" key="1">
    <citation type="journal article" date="2013" name="PLoS ONE">
        <title>Lactobacillus paracasei comparative genomics: towards species pan-genome definition and exploitation of diversity.</title>
        <authorList>
            <person name="Smokvina T."/>
            <person name="Wels M."/>
            <person name="Polka J."/>
            <person name="Chervaux C."/>
            <person name="Brisse S."/>
            <person name="Boekhorst J."/>
            <person name="van Hylckama Vlieg J.E."/>
            <person name="Siezen R.J."/>
        </authorList>
    </citation>
    <scope>NUCLEOTIDE SEQUENCE [LARGE SCALE GENOMIC DNA]</scope>
    <source>
        <strain evidence="2 3">Lpp71</strain>
    </source>
</reference>
<dbReference type="Proteomes" id="UP000014252">
    <property type="component" value="Unassembled WGS sequence"/>
</dbReference>
<accession>A0A8E0ITS2</accession>
<dbReference type="AlphaFoldDB" id="A0A8E0ITS2"/>
<protein>
    <submittedName>
        <fullName evidence="2">Uncharacterized protein</fullName>
    </submittedName>
</protein>
<evidence type="ECO:0000313" key="3">
    <source>
        <dbReference type="Proteomes" id="UP000014252"/>
    </source>
</evidence>
<dbReference type="EMBL" id="ANKD01000069">
    <property type="protein sequence ID" value="EPC77436.1"/>
    <property type="molecule type" value="Genomic_DNA"/>
</dbReference>
<feature type="non-terminal residue" evidence="2">
    <location>
        <position position="56"/>
    </location>
</feature>
<gene>
    <name evidence="2" type="ORF">Lpp71_01579</name>
</gene>
<evidence type="ECO:0000256" key="1">
    <source>
        <dbReference type="SAM" id="SignalP"/>
    </source>
</evidence>